<dbReference type="InterPro" id="IPR023408">
    <property type="entry name" value="MscS_beta-dom_sf"/>
</dbReference>
<evidence type="ECO:0000256" key="1">
    <source>
        <dbReference type="ARBA" id="ARBA00004141"/>
    </source>
</evidence>
<dbReference type="InterPro" id="IPR036575">
    <property type="entry name" value="TFIIS_cen_dom_sf"/>
</dbReference>
<keyword evidence="3 10" id="KW-0812">Transmembrane</keyword>
<dbReference type="PANTHER" id="PTHR31618:SF1">
    <property type="entry name" value="EF-HAND DOMAIN-CONTAINING PROTEIN"/>
    <property type="match status" value="1"/>
</dbReference>
<organism evidence="13">
    <name type="scientific">Menopon gallinae</name>
    <name type="common">poultry shaft louse</name>
    <dbReference type="NCBI Taxonomy" id="328185"/>
    <lineage>
        <taxon>Eukaryota</taxon>
        <taxon>Metazoa</taxon>
        <taxon>Ecdysozoa</taxon>
        <taxon>Arthropoda</taxon>
        <taxon>Hexapoda</taxon>
        <taxon>Insecta</taxon>
        <taxon>Pterygota</taxon>
        <taxon>Neoptera</taxon>
        <taxon>Paraneoptera</taxon>
        <taxon>Psocodea</taxon>
        <taxon>Troctomorpha</taxon>
        <taxon>Phthiraptera</taxon>
        <taxon>Amblycera</taxon>
        <taxon>Menoponidae</taxon>
        <taxon>Menopon</taxon>
    </lineage>
</organism>
<dbReference type="Gene3D" id="2.30.30.60">
    <property type="match status" value="1"/>
</dbReference>
<feature type="transmembrane region" description="Helical" evidence="10">
    <location>
        <begin position="92"/>
        <end position="115"/>
    </location>
</feature>
<dbReference type="CDD" id="cd13749">
    <property type="entry name" value="Zn-ribbon_TFIIS"/>
    <property type="match status" value="1"/>
</dbReference>
<dbReference type="GO" id="GO:0006355">
    <property type="term" value="P:regulation of DNA-templated transcription"/>
    <property type="evidence" value="ECO:0007669"/>
    <property type="project" value="InterPro"/>
</dbReference>
<evidence type="ECO:0000256" key="7">
    <source>
        <dbReference type="ARBA" id="ARBA00022989"/>
    </source>
</evidence>
<dbReference type="InterPro" id="IPR010920">
    <property type="entry name" value="LSM_dom_sf"/>
</dbReference>
<evidence type="ECO:0000313" key="13">
    <source>
        <dbReference type="EMBL" id="KAL0265989.1"/>
    </source>
</evidence>
<evidence type="ECO:0000259" key="12">
    <source>
        <dbReference type="PROSITE" id="PS51321"/>
    </source>
</evidence>
<dbReference type="InterPro" id="IPR003618">
    <property type="entry name" value="TFIIS_cen_dom"/>
</dbReference>
<reference evidence="13" key="1">
    <citation type="journal article" date="2024" name="Gigascience">
        <title>Chromosome-level genome of the poultry shaft louse Menopon gallinae provides insight into the host-switching and adaptive evolution of parasitic lice.</title>
        <authorList>
            <person name="Xu Y."/>
            <person name="Ma L."/>
            <person name="Liu S."/>
            <person name="Liang Y."/>
            <person name="Liu Q."/>
            <person name="He Z."/>
            <person name="Tian L."/>
            <person name="Duan Y."/>
            <person name="Cai W."/>
            <person name="Li H."/>
            <person name="Song F."/>
        </authorList>
    </citation>
    <scope>NUCLEOTIDE SEQUENCE</scope>
    <source>
        <strain evidence="13">Cailab_2023a</strain>
    </source>
</reference>
<dbReference type="SUPFAM" id="SSF46942">
    <property type="entry name" value="Elongation factor TFIIS domain 2"/>
    <property type="match status" value="1"/>
</dbReference>
<comment type="similarity">
    <text evidence="2">Belongs to the MscS (TC 1.A.23) family.</text>
</comment>
<evidence type="ECO:0000259" key="11">
    <source>
        <dbReference type="PROSITE" id="PS51133"/>
    </source>
</evidence>
<dbReference type="SMART" id="SM00440">
    <property type="entry name" value="ZnF_C2C2"/>
    <property type="match status" value="1"/>
</dbReference>
<dbReference type="SMART" id="SM00510">
    <property type="entry name" value="TFS2M"/>
    <property type="match status" value="1"/>
</dbReference>
<feature type="domain" description="TFIIS central" evidence="12">
    <location>
        <begin position="721"/>
        <end position="833"/>
    </location>
</feature>
<evidence type="ECO:0000256" key="9">
    <source>
        <dbReference type="PROSITE-ProRule" id="PRU00472"/>
    </source>
</evidence>
<dbReference type="SUPFAM" id="SSF57783">
    <property type="entry name" value="Zinc beta-ribbon"/>
    <property type="match status" value="1"/>
</dbReference>
<evidence type="ECO:0000256" key="6">
    <source>
        <dbReference type="ARBA" id="ARBA00022833"/>
    </source>
</evidence>
<feature type="domain" description="TFIIS-type" evidence="11">
    <location>
        <begin position="835"/>
        <end position="874"/>
    </location>
</feature>
<dbReference type="GO" id="GO:0008381">
    <property type="term" value="F:mechanosensitive monoatomic ion channel activity"/>
    <property type="evidence" value="ECO:0007669"/>
    <property type="project" value="TreeGrafter"/>
</dbReference>
<comment type="subcellular location">
    <subcellularLocation>
        <location evidence="1">Membrane</location>
        <topology evidence="1">Multi-pass membrane protein</topology>
    </subcellularLocation>
</comment>
<keyword evidence="5 9" id="KW-0863">Zinc-finger</keyword>
<gene>
    <name evidence="13" type="ORF">PYX00_011706</name>
</gene>
<dbReference type="InterPro" id="IPR016688">
    <property type="entry name" value="MscS-like_plants/fungi"/>
</dbReference>
<sequence length="876" mass="101795">MQEGSVWVIVVLEILETALYMLFKMHRNVYEKTAIVVALNTVAVCLLASYYLHLKKSARSIRREILVRVLMCKTSAVMVSSIFIFINGTSSISYIVYIVLCFTTYIIRVCFYEYIKQNFRKRILGDLYNEIIWLEKYMLATRNYGRKSRRDPYEPTTENFYRLGYPEPLDADYFFRHWNDRGEVPLLRESEHENFIIEMESSNFSTDQLLLSSSEEKDANMHTKDARGSGITISGITSAYTERSHDERDMHRCKKVTVSSLQRYFSEKDAGEIFRIISFDRDSELTHSMFRENIRQINNERTNLYRSIDDFYELMFRVKLGAILLQAVSCVSLLFLFLETGTFITMLCLPFFLFLLLPSLERVASSIFFILVSNPFNSGDRIFVDNENMVVRKISLLSTKLDRWNGEQVVMSNQKMAQSIIYNIMRSISQQWKLDLVIPSSIGREKMDLLRSSLRKFASSEKGFLTVSMSCSEIIDSRFFRVSIIVKHKRNYQNGFFTWVNHNKFMRKLIVLLKELDIKDFDCALHMNCEKVKEYMEVDVQDDSVYLDTSLNEIRISTITDEAVVGAQPSSPHDRALERILHPCYANVASANPKLTLLHEETLFYIFYMYPGDRMQESAFCMLLDLGYFFCTTLKCFVSFTEKHVAEQLVTGRSIVDNKKHKIVIFDPFCWEKLTKEGLISMQGKDESKVLSVGHGRKMNKAKDVPGEHEALSKYHKENGLANKCVRLFFEAMKACVADADDEKTACISSKIVAHIIKLGRLGDSKFVRCKLLNIKNKINPQLVHDIYNNAISPERFVEMTQEEMKSEDLKQKEDEMHKKCLLDMQVAKPLVESGMFECSKCKQRKCSYFQMQTRSADEPMTTYVQCVCGHRWKFS</sequence>
<dbReference type="AlphaFoldDB" id="A0AAW2H836"/>
<dbReference type="PANTHER" id="PTHR31618">
    <property type="entry name" value="MECHANOSENSITIVE ION CHANNEL PROTEIN 5"/>
    <property type="match status" value="1"/>
</dbReference>
<evidence type="ECO:0000256" key="3">
    <source>
        <dbReference type="ARBA" id="ARBA00022692"/>
    </source>
</evidence>
<keyword evidence="8 10" id="KW-0472">Membrane</keyword>
<proteinExistence type="inferred from homology"/>
<evidence type="ECO:0000256" key="5">
    <source>
        <dbReference type="ARBA" id="ARBA00022771"/>
    </source>
</evidence>
<comment type="caution">
    <text evidence="13">The sequence shown here is derived from an EMBL/GenBank/DDBJ whole genome shotgun (WGS) entry which is preliminary data.</text>
</comment>
<dbReference type="PROSITE" id="PS51133">
    <property type="entry name" value="ZF_TFIIS_2"/>
    <property type="match status" value="1"/>
</dbReference>
<dbReference type="GO" id="GO:0006351">
    <property type="term" value="P:DNA-templated transcription"/>
    <property type="evidence" value="ECO:0007669"/>
    <property type="project" value="InterPro"/>
</dbReference>
<dbReference type="EMBL" id="JARGDH010000006">
    <property type="protein sequence ID" value="KAL0265989.1"/>
    <property type="molecule type" value="Genomic_DNA"/>
</dbReference>
<feature type="transmembrane region" description="Helical" evidence="10">
    <location>
        <begin position="65"/>
        <end position="86"/>
    </location>
</feature>
<dbReference type="PROSITE" id="PS51321">
    <property type="entry name" value="TFIIS_CENTRAL"/>
    <property type="match status" value="1"/>
</dbReference>
<dbReference type="Pfam" id="PF01096">
    <property type="entry name" value="Zn_ribbon_TFIIS"/>
    <property type="match status" value="1"/>
</dbReference>
<dbReference type="InterPro" id="IPR007282">
    <property type="entry name" value="NOT2/3/5_C"/>
</dbReference>
<dbReference type="Pfam" id="PF00924">
    <property type="entry name" value="MS_channel_2nd"/>
    <property type="match status" value="1"/>
</dbReference>
<evidence type="ECO:0000256" key="4">
    <source>
        <dbReference type="ARBA" id="ARBA00022723"/>
    </source>
</evidence>
<accession>A0AAW2H836</accession>
<feature type="transmembrane region" description="Helical" evidence="10">
    <location>
        <begin position="5"/>
        <end position="23"/>
    </location>
</feature>
<dbReference type="SUPFAM" id="SSF50182">
    <property type="entry name" value="Sm-like ribonucleoproteins"/>
    <property type="match status" value="1"/>
</dbReference>
<dbReference type="Gene3D" id="1.10.472.30">
    <property type="entry name" value="Transcription elongation factor S-II, central domain"/>
    <property type="match status" value="1"/>
</dbReference>
<dbReference type="GO" id="GO:0005886">
    <property type="term" value="C:plasma membrane"/>
    <property type="evidence" value="ECO:0007669"/>
    <property type="project" value="TreeGrafter"/>
</dbReference>
<dbReference type="GO" id="GO:0006820">
    <property type="term" value="P:monoatomic anion transport"/>
    <property type="evidence" value="ECO:0007669"/>
    <property type="project" value="TreeGrafter"/>
</dbReference>
<dbReference type="InterPro" id="IPR038635">
    <property type="entry name" value="CCR4-NOT_su2/3/5_C_sf"/>
</dbReference>
<dbReference type="GO" id="GO:2000036">
    <property type="term" value="P:regulation of stem cell population maintenance"/>
    <property type="evidence" value="ECO:0007669"/>
    <property type="project" value="UniProtKB-ARBA"/>
</dbReference>
<evidence type="ECO:0000256" key="2">
    <source>
        <dbReference type="ARBA" id="ARBA00008017"/>
    </source>
</evidence>
<evidence type="ECO:0000256" key="8">
    <source>
        <dbReference type="ARBA" id="ARBA00023136"/>
    </source>
</evidence>
<dbReference type="Gene3D" id="2.20.25.10">
    <property type="match status" value="1"/>
</dbReference>
<dbReference type="Pfam" id="PF07500">
    <property type="entry name" value="TFIIS_M"/>
    <property type="match status" value="1"/>
</dbReference>
<feature type="transmembrane region" description="Helical" evidence="10">
    <location>
        <begin position="316"/>
        <end position="337"/>
    </location>
</feature>
<evidence type="ECO:0000256" key="10">
    <source>
        <dbReference type="SAM" id="Phobius"/>
    </source>
</evidence>
<feature type="transmembrane region" description="Helical" evidence="10">
    <location>
        <begin position="35"/>
        <end position="53"/>
    </location>
</feature>
<dbReference type="InterPro" id="IPR001222">
    <property type="entry name" value="Znf_TFIIS"/>
</dbReference>
<dbReference type="GO" id="GO:0003676">
    <property type="term" value="F:nucleic acid binding"/>
    <property type="evidence" value="ECO:0007669"/>
    <property type="project" value="InterPro"/>
</dbReference>
<name>A0AAW2H836_9NEOP</name>
<keyword evidence="6" id="KW-0862">Zinc</keyword>
<dbReference type="Gene3D" id="2.30.30.1020">
    <property type="entry name" value="CCR4-NOT complex subunit 2/3/5, C-terminal domain"/>
    <property type="match status" value="1"/>
</dbReference>
<dbReference type="InterPro" id="IPR006685">
    <property type="entry name" value="MscS_channel_2nd"/>
</dbReference>
<dbReference type="Pfam" id="PF04153">
    <property type="entry name" value="NOT2_3_5_C"/>
    <property type="match status" value="1"/>
</dbReference>
<dbReference type="GO" id="GO:0008270">
    <property type="term" value="F:zinc ion binding"/>
    <property type="evidence" value="ECO:0007669"/>
    <property type="project" value="UniProtKB-KW"/>
</dbReference>
<protein>
    <submittedName>
        <fullName evidence="13">Uncharacterized protein</fullName>
    </submittedName>
</protein>
<keyword evidence="4" id="KW-0479">Metal-binding</keyword>
<keyword evidence="7 10" id="KW-1133">Transmembrane helix</keyword>